<evidence type="ECO:0000313" key="12">
    <source>
        <dbReference type="RefSeq" id="XP_005182268.1"/>
    </source>
</evidence>
<dbReference type="GeneID" id="101897044"/>
<dbReference type="VEuPathDB" id="VectorBase:MDOMA2_003669"/>
<proteinExistence type="inferred from homology"/>
<evidence type="ECO:0000256" key="6">
    <source>
        <dbReference type="ARBA" id="ARBA00023136"/>
    </source>
</evidence>
<dbReference type="OrthoDB" id="18585at2759"/>
<keyword evidence="11" id="KW-1185">Reference proteome</keyword>
<comment type="subcellular location">
    <subcellularLocation>
        <location evidence="1">Cell membrane</location>
    </subcellularLocation>
</comment>
<feature type="region of interest" description="Disordered" evidence="8">
    <location>
        <begin position="1"/>
        <end position="40"/>
    </location>
</feature>
<dbReference type="Proteomes" id="UP001652621">
    <property type="component" value="Unplaced"/>
</dbReference>
<evidence type="ECO:0000313" key="10">
    <source>
        <dbReference type="EnsemblMetazoa" id="MDOA002020-PA"/>
    </source>
</evidence>
<dbReference type="Pfam" id="PF01130">
    <property type="entry name" value="CD36"/>
    <property type="match status" value="1"/>
</dbReference>
<accession>A0A1I8M7D9</accession>
<feature type="compositionally biased region" description="Basic and acidic residues" evidence="8">
    <location>
        <begin position="1"/>
        <end position="15"/>
    </location>
</feature>
<dbReference type="EnsemblMetazoa" id="MDOA002020-RA">
    <property type="protein sequence ID" value="MDOA002020-PA"/>
    <property type="gene ID" value="MDOA002020"/>
</dbReference>
<dbReference type="GO" id="GO:0005737">
    <property type="term" value="C:cytoplasm"/>
    <property type="evidence" value="ECO:0007669"/>
    <property type="project" value="TreeGrafter"/>
</dbReference>
<dbReference type="PANTHER" id="PTHR11923:SF50">
    <property type="entry name" value="GH19047P"/>
    <property type="match status" value="1"/>
</dbReference>
<dbReference type="KEGG" id="mde:101897044"/>
<evidence type="ECO:0000256" key="4">
    <source>
        <dbReference type="ARBA" id="ARBA00022692"/>
    </source>
</evidence>
<dbReference type="InterPro" id="IPR002159">
    <property type="entry name" value="CD36_fam"/>
</dbReference>
<feature type="transmembrane region" description="Helical" evidence="9">
    <location>
        <begin position="552"/>
        <end position="573"/>
    </location>
</feature>
<evidence type="ECO:0000256" key="5">
    <source>
        <dbReference type="ARBA" id="ARBA00022989"/>
    </source>
</evidence>
<comment type="similarity">
    <text evidence="2">Belongs to the CD36 family.</text>
</comment>
<keyword evidence="3" id="KW-1003">Cell membrane</keyword>
<dbReference type="RefSeq" id="XP_005182268.1">
    <property type="nucleotide sequence ID" value="XM_005182211.3"/>
</dbReference>
<dbReference type="AlphaFoldDB" id="A0A1I8M7D9"/>
<dbReference type="PRINTS" id="PR01609">
    <property type="entry name" value="CD36FAMILY"/>
</dbReference>
<keyword evidence="6 9" id="KW-0472">Membrane</keyword>
<evidence type="ECO:0000256" key="1">
    <source>
        <dbReference type="ARBA" id="ARBA00004236"/>
    </source>
</evidence>
<dbReference type="GO" id="GO:0005044">
    <property type="term" value="F:scavenger receptor activity"/>
    <property type="evidence" value="ECO:0007669"/>
    <property type="project" value="TreeGrafter"/>
</dbReference>
<keyword evidence="5 9" id="KW-1133">Transmembrane helix</keyword>
<evidence type="ECO:0000256" key="7">
    <source>
        <dbReference type="ARBA" id="ARBA00023180"/>
    </source>
</evidence>
<protein>
    <submittedName>
        <fullName evidence="12">Lysosome membrane protein 2</fullName>
    </submittedName>
</protein>
<evidence type="ECO:0000256" key="3">
    <source>
        <dbReference type="ARBA" id="ARBA00022475"/>
    </source>
</evidence>
<sequence length="612" mass="70397">MMGHKAEETLGRDNQNECGDGVTTPYEDRTQDYQDLDEEKECLDQEQHHCRENGKNGQCSSGNGKAAAVVKYSRSDSSGKKTQSLFEIVYEIIKEKEQRTKEMGTLILLGGMALLFIMSLTGLFVMWFTQYYNNKMLENLILSKDSETTKSWIDPNPKYDTFLKVHIFNYTNIKDYLEYKADKIKVEDIGPLIYKEHTTKVNVVHNDNYTVTFRDHRTYQFLRDRSSHDENLSVVVPNVPFLAASQEIDKISNPFTRSISMTTVRNAGRHAFYTLKIKDYLWGYRDPILAVKNTFSRGNSYFGLLKNRKGTSVDSLQIYTGEDDIRKFSKITQFNGKPLLDFWTDEECNRIDGSDPSMFPPHVVETREPLSVFLQVLCRKIPLHFEKEVTIYDNIDALRYRTPLNVFGNPEDNPNNTCYCQNTKRCMPSGVINATKCYDDAPIYPSFPHFFSGDPIIYKDFEGIEPKQELHQTYADVHPRFAFPISGASRIQINLALHKGELVRDKVKRLEDGTILPLIWIEITSGDFTPEILDTLYASTFGLNLIEYSLKYGTLLMSIVSFSLIVAGFYYLAKRREEYQMKNEKILSAELRALQNVDLTTASLSQLQQQQA</sequence>
<dbReference type="GO" id="GO:0005886">
    <property type="term" value="C:plasma membrane"/>
    <property type="evidence" value="ECO:0007669"/>
    <property type="project" value="UniProtKB-SubCell"/>
</dbReference>
<evidence type="ECO:0000256" key="2">
    <source>
        <dbReference type="ARBA" id="ARBA00010532"/>
    </source>
</evidence>
<reference evidence="10" key="1">
    <citation type="submission" date="2020-05" db="UniProtKB">
        <authorList>
            <consortium name="EnsemblMetazoa"/>
        </authorList>
    </citation>
    <scope>IDENTIFICATION</scope>
    <source>
        <strain evidence="10">Aabys</strain>
    </source>
</reference>
<evidence type="ECO:0000256" key="8">
    <source>
        <dbReference type="SAM" id="MobiDB-lite"/>
    </source>
</evidence>
<dbReference type="VEuPathDB" id="VectorBase:MDOA002020"/>
<dbReference type="PANTHER" id="PTHR11923">
    <property type="entry name" value="SCAVENGER RECEPTOR CLASS B TYPE-1 SR-B1"/>
    <property type="match status" value="1"/>
</dbReference>
<gene>
    <name evidence="10" type="primary">101897044</name>
    <name evidence="12" type="synonym">LOC101897044</name>
</gene>
<organism evidence="10">
    <name type="scientific">Musca domestica</name>
    <name type="common">House fly</name>
    <dbReference type="NCBI Taxonomy" id="7370"/>
    <lineage>
        <taxon>Eukaryota</taxon>
        <taxon>Metazoa</taxon>
        <taxon>Ecdysozoa</taxon>
        <taxon>Arthropoda</taxon>
        <taxon>Hexapoda</taxon>
        <taxon>Insecta</taxon>
        <taxon>Pterygota</taxon>
        <taxon>Neoptera</taxon>
        <taxon>Endopterygota</taxon>
        <taxon>Diptera</taxon>
        <taxon>Brachycera</taxon>
        <taxon>Muscomorpha</taxon>
        <taxon>Muscoidea</taxon>
        <taxon>Muscidae</taxon>
        <taxon>Musca</taxon>
    </lineage>
</organism>
<name>A0A1I8M7D9_MUSDO</name>
<evidence type="ECO:0000256" key="9">
    <source>
        <dbReference type="SAM" id="Phobius"/>
    </source>
</evidence>
<keyword evidence="7" id="KW-0325">Glycoprotein</keyword>
<dbReference type="eggNOG" id="KOG3776">
    <property type="taxonomic scope" value="Eukaryota"/>
</dbReference>
<evidence type="ECO:0000313" key="11">
    <source>
        <dbReference type="Proteomes" id="UP001652621"/>
    </source>
</evidence>
<feature type="transmembrane region" description="Helical" evidence="9">
    <location>
        <begin position="106"/>
        <end position="128"/>
    </location>
</feature>
<keyword evidence="4 9" id="KW-0812">Transmembrane</keyword>
<reference evidence="12" key="2">
    <citation type="submission" date="2025-04" db="UniProtKB">
        <authorList>
            <consortium name="RefSeq"/>
        </authorList>
    </citation>
    <scope>IDENTIFICATION</scope>
    <source>
        <strain evidence="12">Aabys</strain>
    </source>
</reference>